<comment type="subcellular location">
    <subcellularLocation>
        <location evidence="1">Endoplasmic reticulum membrane</location>
        <topology evidence="1">Multi-pass membrane protein</topology>
    </subcellularLocation>
</comment>
<keyword evidence="7" id="KW-0256">Endoplasmic reticulum</keyword>
<gene>
    <name evidence="21" type="ORF">g.75493</name>
</gene>
<evidence type="ECO:0000256" key="19">
    <source>
        <dbReference type="ARBA" id="ARBA00042688"/>
    </source>
</evidence>
<evidence type="ECO:0000256" key="7">
    <source>
        <dbReference type="ARBA" id="ARBA00022824"/>
    </source>
</evidence>
<keyword evidence="5 20" id="KW-0812">Transmembrane</keyword>
<evidence type="ECO:0000313" key="21">
    <source>
        <dbReference type="EMBL" id="JAT76927.1"/>
    </source>
</evidence>
<feature type="transmembrane region" description="Helical" evidence="20">
    <location>
        <begin position="60"/>
        <end position="79"/>
    </location>
</feature>
<name>A0A1D2ACK3_AUXPR</name>
<feature type="transmembrane region" description="Helical" evidence="20">
    <location>
        <begin position="306"/>
        <end position="329"/>
    </location>
</feature>
<dbReference type="InterPro" id="IPR018083">
    <property type="entry name" value="Sterol_reductase_CS"/>
</dbReference>
<dbReference type="GO" id="GO:0006695">
    <property type="term" value="P:cholesterol biosynthetic process"/>
    <property type="evidence" value="ECO:0007669"/>
    <property type="project" value="UniProtKB-KW"/>
</dbReference>
<evidence type="ECO:0000256" key="20">
    <source>
        <dbReference type="SAM" id="Phobius"/>
    </source>
</evidence>
<keyword evidence="16" id="KW-0753">Steroid metabolism</keyword>
<feature type="transmembrane region" description="Helical" evidence="20">
    <location>
        <begin position="151"/>
        <end position="170"/>
    </location>
</feature>
<evidence type="ECO:0000256" key="8">
    <source>
        <dbReference type="ARBA" id="ARBA00022857"/>
    </source>
</evidence>
<evidence type="ECO:0000256" key="15">
    <source>
        <dbReference type="ARBA" id="ARBA00023166"/>
    </source>
</evidence>
<dbReference type="GO" id="GO:0016132">
    <property type="term" value="P:brassinosteroid biosynthetic process"/>
    <property type="evidence" value="ECO:0007669"/>
    <property type="project" value="TreeGrafter"/>
</dbReference>
<dbReference type="PANTHER" id="PTHR21257">
    <property type="entry name" value="DELTA(14)-STEROL REDUCTASE"/>
    <property type="match status" value="1"/>
</dbReference>
<sequence length="478" mass="52974">MHAVTTSGMAASEGLARATVVVEAASVAAACTKWATSHGTGDRSTFCAVSGRAGVLVHRAGTWGILTLFPLFAVYAWYINEHCDGSLLGFLGRLEAGGWAFLVEAYPSPSWAAVRYILGFGLLQGVLQVWLPGPVHRGPTTPRGNVPTYTANGVPTLATTLLIFLATWRAGLFDPGAVYDCMGSIVSTSNIMSLILCTLLYLKGWLAPSSTDSGTTGSLLYDFYWGMELYPRIGAFDIKVWTNCRMGMMGWSVITLCYAVKQAQLYGAPATSMLLSVALVQVYIFKFFLWETGYWSSMDIAHDRAGFYLCWGCLVWIPAVYTSPAMYLVRRPVNLPLSLTLVLGFLGLAAIYINYDSDRQRQEFRQSDGKALVWGAPPQAIRAQYRTGDGRTKTSLLLVSGWWGLARHFHYLPELVAAAIWSMPAFHFAIMPFVYLAFLTILLLDRAYRDDARCSAKYGKYWDQYCQRVPYRVVPYLF</sequence>
<keyword evidence="10 20" id="KW-1133">Transmembrane helix</keyword>
<evidence type="ECO:0000256" key="4">
    <source>
        <dbReference type="ARBA" id="ARBA00022548"/>
    </source>
</evidence>
<evidence type="ECO:0000256" key="9">
    <source>
        <dbReference type="ARBA" id="ARBA00022955"/>
    </source>
</evidence>
<proteinExistence type="inferred from homology"/>
<evidence type="ECO:0000256" key="16">
    <source>
        <dbReference type="ARBA" id="ARBA00023221"/>
    </source>
</evidence>
<evidence type="ECO:0000256" key="11">
    <source>
        <dbReference type="ARBA" id="ARBA00023002"/>
    </source>
</evidence>
<accession>A0A1D2ACK3</accession>
<feature type="transmembrane region" description="Helical" evidence="20">
    <location>
        <begin position="113"/>
        <end position="131"/>
    </location>
</feature>
<evidence type="ECO:0000256" key="10">
    <source>
        <dbReference type="ARBA" id="ARBA00022989"/>
    </source>
</evidence>
<evidence type="ECO:0000256" key="2">
    <source>
        <dbReference type="ARBA" id="ARBA00005402"/>
    </source>
</evidence>
<evidence type="ECO:0000256" key="17">
    <source>
        <dbReference type="ARBA" id="ARBA00038851"/>
    </source>
</evidence>
<dbReference type="GO" id="GO:0005789">
    <property type="term" value="C:endoplasmic reticulum membrane"/>
    <property type="evidence" value="ECO:0007669"/>
    <property type="project" value="UniProtKB-SubCell"/>
</dbReference>
<feature type="transmembrane region" description="Helical" evidence="20">
    <location>
        <begin position="425"/>
        <end position="444"/>
    </location>
</feature>
<protein>
    <recommendedName>
        <fullName evidence="18">7-dehydrocholesterol reductase</fullName>
        <ecNumber evidence="17">1.3.1.21</ecNumber>
    </recommendedName>
    <alternativeName>
        <fullName evidence="19">Sterol Delta(7)-reductase</fullName>
    </alternativeName>
</protein>
<keyword evidence="15" id="KW-1207">Sterol metabolism</keyword>
<keyword evidence="11" id="KW-0560">Oxidoreductase</keyword>
<dbReference type="Pfam" id="PF01222">
    <property type="entry name" value="ERG4_ERG24"/>
    <property type="match status" value="1"/>
</dbReference>
<dbReference type="FunFam" id="1.20.120.1630:FF:000006">
    <property type="entry name" value="Putative 7-dehydrocholesterol reductase"/>
    <property type="match status" value="1"/>
</dbReference>
<dbReference type="AlphaFoldDB" id="A0A1D2ACK3"/>
<evidence type="ECO:0000256" key="3">
    <source>
        <dbReference type="ARBA" id="ARBA00022516"/>
    </source>
</evidence>
<keyword evidence="4" id="KW-0153">Cholesterol metabolism</keyword>
<evidence type="ECO:0000256" key="6">
    <source>
        <dbReference type="ARBA" id="ARBA00022778"/>
    </source>
</evidence>
<dbReference type="PROSITE" id="PS01018">
    <property type="entry name" value="STEROL_REDUCT_2"/>
    <property type="match status" value="1"/>
</dbReference>
<comment type="similarity">
    <text evidence="2">Belongs to the ERG4/ERG24 family.</text>
</comment>
<keyword evidence="9" id="KW-0752">Steroid biosynthesis</keyword>
<dbReference type="Gene3D" id="1.20.120.1630">
    <property type="match status" value="1"/>
</dbReference>
<evidence type="ECO:0000256" key="5">
    <source>
        <dbReference type="ARBA" id="ARBA00022692"/>
    </source>
</evidence>
<evidence type="ECO:0000256" key="14">
    <source>
        <dbReference type="ARBA" id="ARBA00023136"/>
    </source>
</evidence>
<evidence type="ECO:0000256" key="18">
    <source>
        <dbReference type="ARBA" id="ARBA00039984"/>
    </source>
</evidence>
<evidence type="ECO:0000256" key="1">
    <source>
        <dbReference type="ARBA" id="ARBA00004477"/>
    </source>
</evidence>
<feature type="transmembrane region" description="Helical" evidence="20">
    <location>
        <begin position="177"/>
        <end position="202"/>
    </location>
</feature>
<keyword evidence="8" id="KW-0521">NADP</keyword>
<organism evidence="21">
    <name type="scientific">Auxenochlorella protothecoides</name>
    <name type="common">Green microalga</name>
    <name type="synonym">Chlorella protothecoides</name>
    <dbReference type="NCBI Taxonomy" id="3075"/>
    <lineage>
        <taxon>Eukaryota</taxon>
        <taxon>Viridiplantae</taxon>
        <taxon>Chlorophyta</taxon>
        <taxon>core chlorophytes</taxon>
        <taxon>Trebouxiophyceae</taxon>
        <taxon>Chlorellales</taxon>
        <taxon>Chlorellaceae</taxon>
        <taxon>Auxenochlorella</taxon>
    </lineage>
</organism>
<reference evidence="21" key="1">
    <citation type="submission" date="2015-08" db="EMBL/GenBank/DDBJ databases">
        <authorList>
            <person name="Babu N.S."/>
            <person name="Beckwith C.J."/>
            <person name="Beseler K.G."/>
            <person name="Brison A."/>
            <person name="Carone J.V."/>
            <person name="Caskin T.P."/>
            <person name="Diamond M."/>
            <person name="Durham M.E."/>
            <person name="Foxe J.M."/>
            <person name="Go M."/>
            <person name="Henderson B.A."/>
            <person name="Jones I.B."/>
            <person name="McGettigan J.A."/>
            <person name="Micheletti S.J."/>
            <person name="Nasrallah M.E."/>
            <person name="Ortiz D."/>
            <person name="Piller C.R."/>
            <person name="Privatt S.R."/>
            <person name="Schneider S.L."/>
            <person name="Sharp S."/>
            <person name="Smith T.C."/>
            <person name="Stanton J.D."/>
            <person name="Ullery H.E."/>
            <person name="Wilson R.J."/>
            <person name="Serrano M.G."/>
            <person name="Buck G."/>
            <person name="Lee V."/>
            <person name="Wang Y."/>
            <person name="Carvalho R."/>
            <person name="Voegtly L."/>
            <person name="Shi R."/>
            <person name="Duckworth R."/>
            <person name="Johnson A."/>
            <person name="Loviza R."/>
            <person name="Walstead R."/>
            <person name="Shah Z."/>
            <person name="Kiflezghi M."/>
            <person name="Wade K."/>
            <person name="Ball S.L."/>
            <person name="Bradley K.W."/>
            <person name="Asai D.J."/>
            <person name="Bowman C.A."/>
            <person name="Russell D.A."/>
            <person name="Pope W.H."/>
            <person name="Jacobs-Sera D."/>
            <person name="Hendrix R.W."/>
            <person name="Hatfull G.F."/>
        </authorList>
    </citation>
    <scope>NUCLEOTIDE SEQUENCE</scope>
</reference>
<dbReference type="EMBL" id="GDKF01001695">
    <property type="protein sequence ID" value="JAT76927.1"/>
    <property type="molecule type" value="Transcribed_RNA"/>
</dbReference>
<keyword evidence="13" id="KW-0443">Lipid metabolism</keyword>
<dbReference type="EC" id="1.3.1.21" evidence="17"/>
<evidence type="ECO:0000256" key="12">
    <source>
        <dbReference type="ARBA" id="ARBA00023011"/>
    </source>
</evidence>
<keyword evidence="3" id="KW-0444">Lipid biosynthesis</keyword>
<keyword evidence="6" id="KW-0152">Cholesterol biosynthesis</keyword>
<feature type="transmembrane region" description="Helical" evidence="20">
    <location>
        <begin position="265"/>
        <end position="285"/>
    </location>
</feature>
<dbReference type="GO" id="GO:0047598">
    <property type="term" value="F:7-dehydrocholesterol reductase activity"/>
    <property type="evidence" value="ECO:0007669"/>
    <property type="project" value="UniProtKB-EC"/>
</dbReference>
<dbReference type="PROSITE" id="PS01017">
    <property type="entry name" value="STEROL_REDUCT_1"/>
    <property type="match status" value="1"/>
</dbReference>
<keyword evidence="12" id="KW-0756">Sterol biosynthesis</keyword>
<dbReference type="PANTHER" id="PTHR21257:SF38">
    <property type="entry name" value="7-DEHYDROCHOLESTEROL REDUCTASE"/>
    <property type="match status" value="1"/>
</dbReference>
<feature type="transmembrane region" description="Helical" evidence="20">
    <location>
        <begin position="335"/>
        <end position="355"/>
    </location>
</feature>
<evidence type="ECO:0000256" key="13">
    <source>
        <dbReference type="ARBA" id="ARBA00023098"/>
    </source>
</evidence>
<keyword evidence="14 20" id="KW-0472">Membrane</keyword>
<dbReference type="InterPro" id="IPR001171">
    <property type="entry name" value="ERG24_DHCR-like"/>
</dbReference>